<evidence type="ECO:0000313" key="2">
    <source>
        <dbReference type="EMBL" id="SHL88119.1"/>
    </source>
</evidence>
<protein>
    <submittedName>
        <fullName evidence="2">Uncharacterized protein</fullName>
    </submittedName>
</protein>
<evidence type="ECO:0000313" key="3">
    <source>
        <dbReference type="Proteomes" id="UP000190911"/>
    </source>
</evidence>
<accession>A0A1M7E9R8</accession>
<keyword evidence="1" id="KW-0472">Membrane</keyword>
<proteinExistence type="predicted"/>
<dbReference type="InParanoid" id="A0A1M7E9R8"/>
<reference evidence="2 3" key="1">
    <citation type="submission" date="2016-11" db="EMBL/GenBank/DDBJ databases">
        <authorList>
            <person name="Jaros S."/>
            <person name="Januszkiewicz K."/>
            <person name="Wedrychowicz H."/>
        </authorList>
    </citation>
    <scope>NUCLEOTIDE SEQUENCE [LARGE SCALE GENOMIC DNA]</scope>
    <source>
        <strain evidence="2 3">ACAM 12</strain>
    </source>
</reference>
<name>A0A1M7E9R8_9GAMM</name>
<dbReference type="RefSeq" id="WP_079550299.1">
    <property type="nucleotide sequence ID" value="NZ_LT670847.1"/>
</dbReference>
<keyword evidence="1" id="KW-0812">Transmembrane</keyword>
<dbReference type="EMBL" id="LT670847">
    <property type="protein sequence ID" value="SHL88119.1"/>
    <property type="molecule type" value="Genomic_DNA"/>
</dbReference>
<feature type="transmembrane region" description="Helical" evidence="1">
    <location>
        <begin position="83"/>
        <end position="101"/>
    </location>
</feature>
<organism evidence="2 3">
    <name type="scientific">Vreelandella subglaciescola</name>
    <dbReference type="NCBI Taxonomy" id="29571"/>
    <lineage>
        <taxon>Bacteria</taxon>
        <taxon>Pseudomonadati</taxon>
        <taxon>Pseudomonadota</taxon>
        <taxon>Gammaproteobacteria</taxon>
        <taxon>Oceanospirillales</taxon>
        <taxon>Halomonadaceae</taxon>
        <taxon>Vreelandella</taxon>
    </lineage>
</organism>
<gene>
    <name evidence="2" type="ORF">SAMN05878437_0050</name>
</gene>
<dbReference type="STRING" id="29571.SAMN05878437_0050"/>
<sequence>MQSKYKVRLLRANLLAAAVVLALWTPAAPPAAALVLWVSVSWLFITALLLEFNHRRARGLPWQLLPGTLLIGLIAAAPERHALLIWAWCALFMLPQIHWVAAFNISGALLSWVLLAPQLSTPAWGLMLVTLCLLCLLAVSRARQFIHINGAILQRLRLIPGVNLWAQEQLLRDITRERLRCERDGLYGELVIFYVKRRQLWPFAQTLCQLTYRFEHAYRLDATTLATLLLSRSETDAAQRRQRLLDALPARVDSQYVSLAAVEHALTDVEQLKQSAGNRAALKEAS</sequence>
<feature type="transmembrane region" description="Helical" evidence="1">
    <location>
        <begin position="121"/>
        <end position="139"/>
    </location>
</feature>
<keyword evidence="3" id="KW-1185">Reference proteome</keyword>
<dbReference type="AlphaFoldDB" id="A0A1M7E9R8"/>
<dbReference type="Proteomes" id="UP000190911">
    <property type="component" value="Chromosome I"/>
</dbReference>
<keyword evidence="1" id="KW-1133">Transmembrane helix</keyword>
<evidence type="ECO:0000256" key="1">
    <source>
        <dbReference type="SAM" id="Phobius"/>
    </source>
</evidence>